<comment type="caution">
    <text evidence="1">The sequence shown here is derived from an EMBL/GenBank/DDBJ whole genome shotgun (WGS) entry which is preliminary data.</text>
</comment>
<organism evidence="1 2">
    <name type="scientific">Hyalomma asiaticum</name>
    <name type="common">Tick</name>
    <dbReference type="NCBI Taxonomy" id="266040"/>
    <lineage>
        <taxon>Eukaryota</taxon>
        <taxon>Metazoa</taxon>
        <taxon>Ecdysozoa</taxon>
        <taxon>Arthropoda</taxon>
        <taxon>Chelicerata</taxon>
        <taxon>Arachnida</taxon>
        <taxon>Acari</taxon>
        <taxon>Parasitiformes</taxon>
        <taxon>Ixodida</taxon>
        <taxon>Ixodoidea</taxon>
        <taxon>Ixodidae</taxon>
        <taxon>Hyalomminae</taxon>
        <taxon>Hyalomma</taxon>
    </lineage>
</organism>
<dbReference type="EMBL" id="CM023491">
    <property type="protein sequence ID" value="KAH6940550.1"/>
    <property type="molecule type" value="Genomic_DNA"/>
</dbReference>
<evidence type="ECO:0000313" key="1">
    <source>
        <dbReference type="EMBL" id="KAH6940550.1"/>
    </source>
</evidence>
<protein>
    <submittedName>
        <fullName evidence="1">Uncharacterized protein</fullName>
    </submittedName>
</protein>
<evidence type="ECO:0000313" key="2">
    <source>
        <dbReference type="Proteomes" id="UP000821845"/>
    </source>
</evidence>
<accession>A0ACB7T0V9</accession>
<proteinExistence type="predicted"/>
<keyword evidence="2" id="KW-1185">Reference proteome</keyword>
<reference evidence="1" key="1">
    <citation type="submission" date="2020-05" db="EMBL/GenBank/DDBJ databases">
        <title>Large-scale comparative analyses of tick genomes elucidate their genetic diversity and vector capacities.</title>
        <authorList>
            <person name="Jia N."/>
            <person name="Wang J."/>
            <person name="Shi W."/>
            <person name="Du L."/>
            <person name="Sun Y."/>
            <person name="Zhan W."/>
            <person name="Jiang J."/>
            <person name="Wang Q."/>
            <person name="Zhang B."/>
            <person name="Ji P."/>
            <person name="Sakyi L.B."/>
            <person name="Cui X."/>
            <person name="Yuan T."/>
            <person name="Jiang B."/>
            <person name="Yang W."/>
            <person name="Lam T.T.-Y."/>
            <person name="Chang Q."/>
            <person name="Ding S."/>
            <person name="Wang X."/>
            <person name="Zhu J."/>
            <person name="Ruan X."/>
            <person name="Zhao L."/>
            <person name="Wei J."/>
            <person name="Que T."/>
            <person name="Du C."/>
            <person name="Cheng J."/>
            <person name="Dai P."/>
            <person name="Han X."/>
            <person name="Huang E."/>
            <person name="Gao Y."/>
            <person name="Liu J."/>
            <person name="Shao H."/>
            <person name="Ye R."/>
            <person name="Li L."/>
            <person name="Wei W."/>
            <person name="Wang X."/>
            <person name="Wang C."/>
            <person name="Yang T."/>
            <person name="Huo Q."/>
            <person name="Li W."/>
            <person name="Guo W."/>
            <person name="Chen H."/>
            <person name="Zhou L."/>
            <person name="Ni X."/>
            <person name="Tian J."/>
            <person name="Zhou Y."/>
            <person name="Sheng Y."/>
            <person name="Liu T."/>
            <person name="Pan Y."/>
            <person name="Xia L."/>
            <person name="Li J."/>
            <person name="Zhao F."/>
            <person name="Cao W."/>
        </authorList>
    </citation>
    <scope>NUCLEOTIDE SEQUENCE</scope>
    <source>
        <strain evidence="1">Hyas-2018</strain>
    </source>
</reference>
<gene>
    <name evidence="1" type="ORF">HPB50_000571</name>
</gene>
<sequence length="444" mass="49885">MRDAFQTLITATIWTVGAWAINTKSVPVQPEQKCFKELGCFKTGGRFYNMIYRPFNLFPEEREQIDTRFIFYSKDNAKRGELLMWSSTPKEVSRSTTFKARRPTKILVHGWIDTVFFAAWLTKMMHAFLTVGDYNVIIVDWQGGNSLPYAQATANTRVVGAEIALLVKKLEKAFGAKRNTFHIIGHSLGAHVAGYAGERLPGLGRITGDLMERTLTISGLDPADPYFQHMPKEVRLDATDARLVDVVHTDGASVFDIYRAEGLGMYQPAGHLDFYPNGGIKMPGCPTSSPVWTALTKGVVDAARTAVCNHERAVRFFLDTITERECTSLGLRLHLIQRVPQGPLHGLRLQRAPLRPNGNVRGRLEAGGQHFRADVPPHYGFGAILRPLRLYGAVKNKFVVKTRTYIGDLEGASFRYTSSQFFFFQTNMMLRHVEVLPMNEPLKT</sequence>
<dbReference type="Proteomes" id="UP000821845">
    <property type="component" value="Chromosome 11"/>
</dbReference>
<name>A0ACB7T0V9_HYAAI</name>